<dbReference type="SUPFAM" id="SSF47413">
    <property type="entry name" value="lambda repressor-like DNA-binding domains"/>
    <property type="match status" value="1"/>
</dbReference>
<reference evidence="2 3" key="1">
    <citation type="submission" date="2023-12" db="EMBL/GenBank/DDBJ databases">
        <title>Streptomyces sp. V4-01.</title>
        <authorList>
            <person name="Somphong A."/>
            <person name="Phongsopitanun W."/>
        </authorList>
    </citation>
    <scope>NUCLEOTIDE SEQUENCE [LARGE SCALE GENOMIC DNA]</scope>
    <source>
        <strain evidence="2 3">V4-01</strain>
    </source>
</reference>
<proteinExistence type="predicted"/>
<feature type="domain" description="HTH cro/C1-type" evidence="1">
    <location>
        <begin position="21"/>
        <end position="75"/>
    </location>
</feature>
<dbReference type="PROSITE" id="PS50943">
    <property type="entry name" value="HTH_CROC1"/>
    <property type="match status" value="1"/>
</dbReference>
<sequence>MPAPARPPWVLAQRREIGHRIARHREARGWSVDDLAGAAAVGRVTVVRVETAARSTGLDVLLQLAAALEVTVGQLLDEDPAAGTRAAGGGA</sequence>
<dbReference type="SMART" id="SM00530">
    <property type="entry name" value="HTH_XRE"/>
    <property type="match status" value="1"/>
</dbReference>
<dbReference type="Proteomes" id="UP001344658">
    <property type="component" value="Unassembled WGS sequence"/>
</dbReference>
<accession>A0ABU7P7H2</accession>
<comment type="caution">
    <text evidence="2">The sequence shown here is derived from an EMBL/GenBank/DDBJ whole genome shotgun (WGS) entry which is preliminary data.</text>
</comment>
<dbReference type="CDD" id="cd00093">
    <property type="entry name" value="HTH_XRE"/>
    <property type="match status" value="1"/>
</dbReference>
<dbReference type="InterPro" id="IPR010982">
    <property type="entry name" value="Lambda_DNA-bd_dom_sf"/>
</dbReference>
<dbReference type="InterPro" id="IPR001387">
    <property type="entry name" value="Cro/C1-type_HTH"/>
</dbReference>
<name>A0ABU7P7H2_9ACTN</name>
<evidence type="ECO:0000313" key="2">
    <source>
        <dbReference type="EMBL" id="MEE4541027.1"/>
    </source>
</evidence>
<evidence type="ECO:0000259" key="1">
    <source>
        <dbReference type="PROSITE" id="PS50943"/>
    </source>
</evidence>
<dbReference type="Gene3D" id="1.10.260.40">
    <property type="entry name" value="lambda repressor-like DNA-binding domains"/>
    <property type="match status" value="1"/>
</dbReference>
<protein>
    <submittedName>
        <fullName evidence="2">Helix-turn-helix transcriptional regulator</fullName>
    </submittedName>
</protein>
<dbReference type="Pfam" id="PF13560">
    <property type="entry name" value="HTH_31"/>
    <property type="match status" value="1"/>
</dbReference>
<dbReference type="EMBL" id="JAZEWV010000002">
    <property type="protein sequence ID" value="MEE4541027.1"/>
    <property type="molecule type" value="Genomic_DNA"/>
</dbReference>
<evidence type="ECO:0000313" key="3">
    <source>
        <dbReference type="Proteomes" id="UP001344658"/>
    </source>
</evidence>
<organism evidence="2 3">
    <name type="scientific">Actinacidiphila polyblastidii</name>
    <dbReference type="NCBI Taxonomy" id="3110430"/>
    <lineage>
        <taxon>Bacteria</taxon>
        <taxon>Bacillati</taxon>
        <taxon>Actinomycetota</taxon>
        <taxon>Actinomycetes</taxon>
        <taxon>Kitasatosporales</taxon>
        <taxon>Streptomycetaceae</taxon>
        <taxon>Actinacidiphila</taxon>
    </lineage>
</organism>
<keyword evidence="3" id="KW-1185">Reference proteome</keyword>
<dbReference type="RefSeq" id="WP_330792922.1">
    <property type="nucleotide sequence ID" value="NZ_JAZEWV010000002.1"/>
</dbReference>
<gene>
    <name evidence="2" type="ORF">V2S66_03465</name>
</gene>